<dbReference type="GO" id="GO:0005576">
    <property type="term" value="C:extracellular region"/>
    <property type="evidence" value="ECO:0007669"/>
    <property type="project" value="UniProtKB-SubCell"/>
</dbReference>
<dbReference type="AlphaFoldDB" id="A0A7I8W301"/>
<evidence type="ECO:0000256" key="1">
    <source>
        <dbReference type="ARBA" id="ARBA00004613"/>
    </source>
</evidence>
<feature type="compositionally biased region" description="Basic and acidic residues" evidence="9">
    <location>
        <begin position="74"/>
        <end position="83"/>
    </location>
</feature>
<keyword evidence="4" id="KW-0813">Transport</keyword>
<organism evidence="11 12">
    <name type="scientific">Dimorphilus gyrociliatus</name>
    <dbReference type="NCBI Taxonomy" id="2664684"/>
    <lineage>
        <taxon>Eukaryota</taxon>
        <taxon>Metazoa</taxon>
        <taxon>Spiralia</taxon>
        <taxon>Lophotrochozoa</taxon>
        <taxon>Annelida</taxon>
        <taxon>Polychaeta</taxon>
        <taxon>Polychaeta incertae sedis</taxon>
        <taxon>Dinophilidae</taxon>
        <taxon>Dimorphilus</taxon>
    </lineage>
</organism>
<dbReference type="OrthoDB" id="9922675at2759"/>
<dbReference type="Pfam" id="PF05281">
    <property type="entry name" value="Secretogranin_V"/>
    <property type="match status" value="1"/>
</dbReference>
<comment type="similarity">
    <text evidence="2">Belongs to the 7B2 family.</text>
</comment>
<evidence type="ECO:0000256" key="6">
    <source>
        <dbReference type="ARBA" id="ARBA00022729"/>
    </source>
</evidence>
<keyword evidence="6 10" id="KW-0732">Signal</keyword>
<feature type="signal peptide" evidence="10">
    <location>
        <begin position="1"/>
        <end position="20"/>
    </location>
</feature>
<dbReference type="Proteomes" id="UP000549394">
    <property type="component" value="Unassembled WGS sequence"/>
</dbReference>
<feature type="chain" id="PRO_5029859423" description="Neuroendocrine protein 7B2" evidence="10">
    <location>
        <begin position="21"/>
        <end position="224"/>
    </location>
</feature>
<name>A0A7I8W301_9ANNE</name>
<dbReference type="EMBL" id="CAJFCJ010000019">
    <property type="protein sequence ID" value="CAD5122950.1"/>
    <property type="molecule type" value="Genomic_DNA"/>
</dbReference>
<dbReference type="GO" id="GO:0046883">
    <property type="term" value="P:regulation of hormone secretion"/>
    <property type="evidence" value="ECO:0007669"/>
    <property type="project" value="TreeGrafter"/>
</dbReference>
<dbReference type="GO" id="GO:0030234">
    <property type="term" value="F:enzyme regulator activity"/>
    <property type="evidence" value="ECO:0007669"/>
    <property type="project" value="TreeGrafter"/>
</dbReference>
<evidence type="ECO:0000256" key="5">
    <source>
        <dbReference type="ARBA" id="ARBA00022525"/>
    </source>
</evidence>
<dbReference type="GO" id="GO:0007218">
    <property type="term" value="P:neuropeptide signaling pathway"/>
    <property type="evidence" value="ECO:0007669"/>
    <property type="project" value="InterPro"/>
</dbReference>
<evidence type="ECO:0000256" key="9">
    <source>
        <dbReference type="SAM" id="MobiDB-lite"/>
    </source>
</evidence>
<comment type="caution">
    <text evidence="11">The sequence shown here is derived from an EMBL/GenBank/DDBJ whole genome shotgun (WGS) entry which is preliminary data.</text>
</comment>
<evidence type="ECO:0000256" key="7">
    <source>
        <dbReference type="ARBA" id="ARBA00023157"/>
    </source>
</evidence>
<keyword evidence="12" id="KW-1185">Reference proteome</keyword>
<evidence type="ECO:0000256" key="2">
    <source>
        <dbReference type="ARBA" id="ARBA00006348"/>
    </source>
</evidence>
<dbReference type="PANTHER" id="PTHR12738:SF0">
    <property type="entry name" value="NEUROENDOCRINE PROTEIN 7B2"/>
    <property type="match status" value="1"/>
</dbReference>
<dbReference type="PANTHER" id="PTHR12738">
    <property type="entry name" value="NEUROENDOCRINE PROTEIN 7B2"/>
    <property type="match status" value="1"/>
</dbReference>
<evidence type="ECO:0000313" key="11">
    <source>
        <dbReference type="EMBL" id="CAD5122950.1"/>
    </source>
</evidence>
<proteinExistence type="inferred from homology"/>
<gene>
    <name evidence="11" type="ORF">DGYR_LOCUS10690</name>
</gene>
<evidence type="ECO:0000256" key="4">
    <source>
        <dbReference type="ARBA" id="ARBA00022448"/>
    </source>
</evidence>
<accession>A0A7I8W301</accession>
<evidence type="ECO:0000256" key="8">
    <source>
        <dbReference type="ARBA" id="ARBA00023186"/>
    </source>
</evidence>
<keyword evidence="7" id="KW-1015">Disulfide bond</keyword>
<feature type="region of interest" description="Disordered" evidence="9">
    <location>
        <begin position="59"/>
        <end position="115"/>
    </location>
</feature>
<evidence type="ECO:0000313" key="12">
    <source>
        <dbReference type="Proteomes" id="UP000549394"/>
    </source>
</evidence>
<reference evidence="11 12" key="1">
    <citation type="submission" date="2020-08" db="EMBL/GenBank/DDBJ databases">
        <authorList>
            <person name="Hejnol A."/>
        </authorList>
    </citation>
    <scope>NUCLEOTIDE SEQUENCE [LARGE SCALE GENOMIC DNA]</scope>
</reference>
<dbReference type="InterPro" id="IPR007945">
    <property type="entry name" value="Secretogranin_V"/>
</dbReference>
<protein>
    <recommendedName>
        <fullName evidence="3">Neuroendocrine protein 7B2</fullName>
    </recommendedName>
</protein>
<keyword evidence="5" id="KW-0964">Secreted</keyword>
<keyword evidence="8" id="KW-0143">Chaperone</keyword>
<sequence>MRFFNIFLVLVSLCLHQVLGDYSDLFYDDDLPSYSFNLPSELREEALKQYLEMVSRHNEDDIRVGSRDSTAGTEQRDEEHMEEGALGVQHPQFTSGGAGEGDQRLKPNGSIKNKNEVKSDAGLPFYCHPPNPCPKGFDPKKHNCDAHVRDVDKDQMAYIQKEMKDEKCTCDTDHMFTCPQNKNENAATDLASLLGENRHEGLIAKKSPSMQLHNQFFAETMNDA</sequence>
<evidence type="ECO:0000256" key="10">
    <source>
        <dbReference type="SAM" id="SignalP"/>
    </source>
</evidence>
<dbReference type="GO" id="GO:0030141">
    <property type="term" value="C:secretory granule"/>
    <property type="evidence" value="ECO:0007669"/>
    <property type="project" value="InterPro"/>
</dbReference>
<evidence type="ECO:0000256" key="3">
    <source>
        <dbReference type="ARBA" id="ARBA00019589"/>
    </source>
</evidence>
<comment type="subcellular location">
    <subcellularLocation>
        <location evidence="1">Secreted</location>
    </subcellularLocation>
</comment>